<proteinExistence type="predicted"/>
<dbReference type="GeneID" id="15805825"/>
<protein>
    <submittedName>
        <fullName evidence="2">Signal peptide-containing protein</fullName>
    </submittedName>
</protein>
<evidence type="ECO:0000313" key="3">
    <source>
        <dbReference type="Proteomes" id="UP000031512"/>
    </source>
</evidence>
<dbReference type="KEGG" id="beq:BEWA_004400"/>
<feature type="chain" id="PRO_5003939978" evidence="1">
    <location>
        <begin position="19"/>
        <end position="194"/>
    </location>
</feature>
<organism evidence="2 3">
    <name type="scientific">Theileria equi strain WA</name>
    <dbReference type="NCBI Taxonomy" id="1537102"/>
    <lineage>
        <taxon>Eukaryota</taxon>
        <taxon>Sar</taxon>
        <taxon>Alveolata</taxon>
        <taxon>Apicomplexa</taxon>
        <taxon>Aconoidasida</taxon>
        <taxon>Piroplasmida</taxon>
        <taxon>Theileriidae</taxon>
        <taxon>Theileria</taxon>
    </lineage>
</organism>
<dbReference type="RefSeq" id="XP_004830698.1">
    <property type="nucleotide sequence ID" value="XM_004830641.1"/>
</dbReference>
<keyword evidence="1" id="KW-0732">Signal</keyword>
<accession>L0AZL1</accession>
<dbReference type="VEuPathDB" id="PiroplasmaDB:BEWA_004400"/>
<evidence type="ECO:0000313" key="2">
    <source>
        <dbReference type="EMBL" id="AFZ81032.1"/>
    </source>
</evidence>
<dbReference type="EMBL" id="CP001670">
    <property type="protein sequence ID" value="AFZ81032.1"/>
    <property type="molecule type" value="Genomic_DNA"/>
</dbReference>
<feature type="signal peptide" evidence="1">
    <location>
        <begin position="1"/>
        <end position="18"/>
    </location>
</feature>
<dbReference type="AlphaFoldDB" id="L0AZL1"/>
<keyword evidence="3" id="KW-1185">Reference proteome</keyword>
<name>L0AZL1_THEEQ</name>
<sequence>MKYNILLYLFFIVKTIHCADKPAGELDQKPFSNGKDVECSYQDESARDDDSESTLSYQEDISLSEHFNITLDISSAEDSIVTRFEQEYGGASHRIFFPRRNVHIESVKEDGIEIWKSKESEECIFAECYQSGDITILYIDIKKDDSSYLVHFEKKDDTWSEIEIETFYGILESIMSYPENNGEEVEGNDNVFPE</sequence>
<reference evidence="2 3" key="1">
    <citation type="journal article" date="2012" name="BMC Genomics">
        <title>Comparative genomic analysis and phylogenetic position of Theileria equi.</title>
        <authorList>
            <person name="Kappmeyer L.S."/>
            <person name="Thiagarajan M."/>
            <person name="Herndon D.R."/>
            <person name="Ramsay J.D."/>
            <person name="Caler E."/>
            <person name="Djikeng A."/>
            <person name="Gillespie J.J."/>
            <person name="Lau A.O."/>
            <person name="Roalson E.H."/>
            <person name="Silva J.C."/>
            <person name="Silva M.G."/>
            <person name="Suarez C.E."/>
            <person name="Ueti M.W."/>
            <person name="Nene V.M."/>
            <person name="Mealey R.H."/>
            <person name="Knowles D.P."/>
            <person name="Brayton K.A."/>
        </authorList>
    </citation>
    <scope>NUCLEOTIDE SEQUENCE [LARGE SCALE GENOMIC DNA]</scope>
    <source>
        <strain evidence="2 3">WA</strain>
    </source>
</reference>
<gene>
    <name evidence="2" type="ORF">BEWA_004400</name>
</gene>
<dbReference type="Proteomes" id="UP000031512">
    <property type="component" value="Chromosome 3"/>
</dbReference>
<evidence type="ECO:0000256" key="1">
    <source>
        <dbReference type="SAM" id="SignalP"/>
    </source>
</evidence>